<evidence type="ECO:0000259" key="10">
    <source>
        <dbReference type="PROSITE" id="PS50928"/>
    </source>
</evidence>
<dbReference type="InterPro" id="IPR035906">
    <property type="entry name" value="MetI-like_sf"/>
</dbReference>
<keyword evidence="12" id="KW-1185">Reference proteome</keyword>
<feature type="domain" description="ABC transmembrane type-1" evidence="10">
    <location>
        <begin position="59"/>
        <end position="257"/>
    </location>
</feature>
<keyword evidence="5 9" id="KW-1133">Transmembrane helix</keyword>
<dbReference type="InterPro" id="IPR005667">
    <property type="entry name" value="Sulph_transpt2"/>
</dbReference>
<dbReference type="SUPFAM" id="SSF161098">
    <property type="entry name" value="MetI-like"/>
    <property type="match status" value="1"/>
</dbReference>
<keyword evidence="4 9" id="KW-0812">Transmembrane</keyword>
<comment type="function">
    <text evidence="8">Part of the ABC transporter complex CysAWTP (TC 3.A.1.6.1) involved in sulfate/thiosulfate import. Probably responsible for the translocation of the substrate across the membrane.</text>
</comment>
<keyword evidence="6 9" id="KW-0764">Sulfate transport</keyword>
<dbReference type="PANTHER" id="PTHR30406:SF8">
    <property type="entry name" value="SULFATE TRANSPORT SYSTEM PERMEASE PROTEIN CYST"/>
    <property type="match status" value="1"/>
</dbReference>
<evidence type="ECO:0000256" key="8">
    <source>
        <dbReference type="ARBA" id="ARBA00025323"/>
    </source>
</evidence>
<feature type="transmembrane region" description="Helical" evidence="9">
    <location>
        <begin position="238"/>
        <end position="262"/>
    </location>
</feature>
<dbReference type="NCBIfam" id="TIGR02139">
    <property type="entry name" value="permease_CysT"/>
    <property type="match status" value="1"/>
</dbReference>
<dbReference type="Gene3D" id="1.10.3720.10">
    <property type="entry name" value="MetI-like"/>
    <property type="match status" value="1"/>
</dbReference>
<comment type="function">
    <text evidence="9">Part of the ABC transporter complex (TC 3.A.1.6.1) involved in sulfate/thiosulfate import.</text>
</comment>
<keyword evidence="3 9" id="KW-0813">Transport</keyword>
<evidence type="ECO:0000256" key="9">
    <source>
        <dbReference type="RuleBase" id="RU366001"/>
    </source>
</evidence>
<evidence type="ECO:0000256" key="6">
    <source>
        <dbReference type="ARBA" id="ARBA00023032"/>
    </source>
</evidence>
<accession>A0ABS5I8V4</accession>
<feature type="transmembrane region" description="Helical" evidence="9">
    <location>
        <begin position="12"/>
        <end position="39"/>
    </location>
</feature>
<comment type="similarity">
    <text evidence="9">Belongs to the binding-protein-dependent transport system permease family. CysTW subfamily.</text>
</comment>
<dbReference type="InterPro" id="IPR000515">
    <property type="entry name" value="MetI-like"/>
</dbReference>
<feature type="transmembrane region" description="Helical" evidence="9">
    <location>
        <begin position="181"/>
        <end position="202"/>
    </location>
</feature>
<dbReference type="CDD" id="cd06261">
    <property type="entry name" value="TM_PBP2"/>
    <property type="match status" value="1"/>
</dbReference>
<organism evidence="11 12">
    <name type="scientific">Magnetospirillum sulfuroxidans</name>
    <dbReference type="NCBI Taxonomy" id="611300"/>
    <lineage>
        <taxon>Bacteria</taxon>
        <taxon>Pseudomonadati</taxon>
        <taxon>Pseudomonadota</taxon>
        <taxon>Alphaproteobacteria</taxon>
        <taxon>Rhodospirillales</taxon>
        <taxon>Rhodospirillaceae</taxon>
        <taxon>Magnetospirillum</taxon>
    </lineage>
</organism>
<dbReference type="EMBL" id="JAGTUF010000002">
    <property type="protein sequence ID" value="MBR9970854.1"/>
    <property type="molecule type" value="Genomic_DNA"/>
</dbReference>
<dbReference type="NCBIfam" id="TIGR00969">
    <property type="entry name" value="3a0106s02"/>
    <property type="match status" value="1"/>
</dbReference>
<gene>
    <name evidence="11" type="primary">cysT</name>
    <name evidence="11" type="ORF">KEC16_03900</name>
</gene>
<evidence type="ECO:0000256" key="3">
    <source>
        <dbReference type="ARBA" id="ARBA00022448"/>
    </source>
</evidence>
<evidence type="ECO:0000313" key="11">
    <source>
        <dbReference type="EMBL" id="MBR9970854.1"/>
    </source>
</evidence>
<evidence type="ECO:0000256" key="4">
    <source>
        <dbReference type="ARBA" id="ARBA00022692"/>
    </source>
</evidence>
<sequence>MAASKPKVIPGFSVTLGVTLAYLSLVVLIPLAALIAKAAGMSATQWLATLGDSRVLASFRLSFGGAAIAASVNGVFGLLVAWVLVRYRFPGRKIIDALIDLPFALPTAVAGIALTALYAPNGWIGHLLPFKVAFTPLGAIIAMIFIGLPFVVRTIEPVLQDVDRELEEAATSLGASRSQTFVRVILPAIAPALLTGISLAFARAVGEYGSIIFIAGNLPGFSEIAPLLIVTKLEQYDYVGATAIACLMLAASFALLLAINLLQKWNRQRRGAAS</sequence>
<dbReference type="PROSITE" id="PS50928">
    <property type="entry name" value="ABC_TM1"/>
    <property type="match status" value="1"/>
</dbReference>
<feature type="transmembrane region" description="Helical" evidence="9">
    <location>
        <begin position="97"/>
        <end position="120"/>
    </location>
</feature>
<dbReference type="Pfam" id="PF00528">
    <property type="entry name" value="BPD_transp_1"/>
    <property type="match status" value="1"/>
</dbReference>
<protein>
    <recommendedName>
        <fullName evidence="9">Sulfate transport system permease protein CysT</fullName>
    </recommendedName>
</protein>
<dbReference type="PANTHER" id="PTHR30406">
    <property type="entry name" value="SULFATE TRANSPORT SYSTEM PERMEASE PROTEIN"/>
    <property type="match status" value="1"/>
</dbReference>
<dbReference type="RefSeq" id="WP_211546370.1">
    <property type="nucleotide sequence ID" value="NZ_JAGTUF010000002.1"/>
</dbReference>
<feature type="transmembrane region" description="Helical" evidence="9">
    <location>
        <begin position="132"/>
        <end position="152"/>
    </location>
</feature>
<name>A0ABS5I8V4_9PROT</name>
<comment type="subcellular location">
    <subcellularLocation>
        <location evidence="1">Cell membrane</location>
        <topology evidence="1">Multi-pass membrane protein</topology>
    </subcellularLocation>
</comment>
<evidence type="ECO:0000256" key="5">
    <source>
        <dbReference type="ARBA" id="ARBA00022989"/>
    </source>
</evidence>
<evidence type="ECO:0000313" key="12">
    <source>
        <dbReference type="Proteomes" id="UP000680714"/>
    </source>
</evidence>
<dbReference type="InterPro" id="IPR011865">
    <property type="entry name" value="CysT_permease"/>
</dbReference>
<feature type="transmembrane region" description="Helical" evidence="9">
    <location>
        <begin position="59"/>
        <end position="85"/>
    </location>
</feature>
<reference evidence="11 12" key="1">
    <citation type="submission" date="2021-04" db="EMBL/GenBank/DDBJ databases">
        <title>Magnetospirillum sulfuroxidans sp. nov., a facultative chemolithoautotrophic sulfur-oxidizing alphaproteobacterium isolated from freshwater sediment and proposals for Paramagetospirillum gen. nov., and Magnetospirillaceae fam. nov.</title>
        <authorList>
            <person name="Koziaeva V."/>
            <person name="Geelhoed J.S."/>
            <person name="Sorokin D.Y."/>
            <person name="Grouzdev D.S."/>
        </authorList>
    </citation>
    <scope>NUCLEOTIDE SEQUENCE [LARGE SCALE GENOMIC DNA]</scope>
    <source>
        <strain evidence="11 12">J10</strain>
    </source>
</reference>
<evidence type="ECO:0000256" key="2">
    <source>
        <dbReference type="ARBA" id="ARBA00011779"/>
    </source>
</evidence>
<dbReference type="Proteomes" id="UP000680714">
    <property type="component" value="Unassembled WGS sequence"/>
</dbReference>
<comment type="caution">
    <text evidence="11">The sequence shown here is derived from an EMBL/GenBank/DDBJ whole genome shotgun (WGS) entry which is preliminary data.</text>
</comment>
<keyword evidence="7 9" id="KW-0472">Membrane</keyword>
<proteinExistence type="inferred from homology"/>
<evidence type="ECO:0000256" key="7">
    <source>
        <dbReference type="ARBA" id="ARBA00023136"/>
    </source>
</evidence>
<comment type="subunit">
    <text evidence="2">The complex is composed of two ATP-binding proteins (CysA), two transmembrane proteins (CysT and CysW) and a solute-binding protein (CysP).</text>
</comment>
<comment type="caution">
    <text evidence="9">Lacks conserved residue(s) required for the propagation of feature annotation.</text>
</comment>
<evidence type="ECO:0000256" key="1">
    <source>
        <dbReference type="ARBA" id="ARBA00004651"/>
    </source>
</evidence>